<feature type="transmembrane region" description="Helical" evidence="5">
    <location>
        <begin position="354"/>
        <end position="374"/>
    </location>
</feature>
<dbReference type="Pfam" id="PF00083">
    <property type="entry name" value="Sugar_tr"/>
    <property type="match status" value="1"/>
</dbReference>
<feature type="domain" description="Major facilitator superfamily (MFS) profile" evidence="6">
    <location>
        <begin position="1"/>
        <end position="379"/>
    </location>
</feature>
<dbReference type="EMBL" id="AFYH01139702">
    <property type="status" value="NOT_ANNOTATED_CDS"/>
    <property type="molecule type" value="Genomic_DNA"/>
</dbReference>
<dbReference type="Ensembl" id="ENSLACT00000014239.1">
    <property type="protein sequence ID" value="ENSLACP00000014140.1"/>
    <property type="gene ID" value="ENSLACG00000012447.1"/>
</dbReference>
<dbReference type="EMBL" id="AFYH01139701">
    <property type="status" value="NOT_ANNOTATED_CDS"/>
    <property type="molecule type" value="Genomic_DNA"/>
</dbReference>
<dbReference type="InterPro" id="IPR020846">
    <property type="entry name" value="MFS_dom"/>
</dbReference>
<keyword evidence="8" id="KW-1185">Reference proteome</keyword>
<sequence>QFDLVCDRSELNDVAQSIYMAGLLVGALVLGPSGDRFGRRPTILLSMLINTVFGFGAAFAPNIYVYIALRFVVGATVSGILINTLILGTEWLGVAQRSVATILCHCCFATGLMVLAGIAYAIRNWRLLQITGSVPMAILFFYIWVLPESGRWLAVQGRKEDAKTLILKAASVNKRKIPEGLIDKLEEEKITKSGSIVDLFRNSYLRTITIVMSYIWFVNSLIYYGLGLNIGSFGLDIYLTQFIFGAVEVPARLGCIFVLERFGRKRCQAFVLFFGGTFCLLILAIPKDLPVAITTLAILGKFFIASSFSIGYVYAAELFPTVVRQNGVGLTSTFARVGGIIAPLIGLVEVYHEAIPMVVFGVTSLLASILCLLLPETLNKELQDYVDQTNAKKRSRKHEKGSVKARYLQHNEPTNVLQSSWL</sequence>
<protein>
    <submittedName>
        <fullName evidence="7">Solute carrier family 22 member 13b</fullName>
    </submittedName>
</protein>
<feature type="transmembrane region" description="Helical" evidence="5">
    <location>
        <begin position="43"/>
        <end position="61"/>
    </location>
</feature>
<dbReference type="SUPFAM" id="SSF103473">
    <property type="entry name" value="MFS general substrate transporter"/>
    <property type="match status" value="1"/>
</dbReference>
<feature type="transmembrane region" description="Helical" evidence="5">
    <location>
        <begin position="128"/>
        <end position="146"/>
    </location>
</feature>
<dbReference type="GO" id="GO:0016020">
    <property type="term" value="C:membrane"/>
    <property type="evidence" value="ECO:0007669"/>
    <property type="project" value="UniProtKB-SubCell"/>
</dbReference>
<dbReference type="Bgee" id="ENSLACG00000012447">
    <property type="expression patterns" value="Expressed in post-anal tail muscle and 2 other cell types or tissues"/>
</dbReference>
<feature type="transmembrane region" description="Helical" evidence="5">
    <location>
        <begin position="67"/>
        <end position="87"/>
    </location>
</feature>
<feature type="transmembrane region" description="Helical" evidence="5">
    <location>
        <begin position="327"/>
        <end position="348"/>
    </location>
</feature>
<evidence type="ECO:0000313" key="8">
    <source>
        <dbReference type="Proteomes" id="UP000008672"/>
    </source>
</evidence>
<dbReference type="InterPro" id="IPR036259">
    <property type="entry name" value="MFS_trans_sf"/>
</dbReference>
<feature type="transmembrane region" description="Helical" evidence="5">
    <location>
        <begin position="99"/>
        <end position="122"/>
    </location>
</feature>
<dbReference type="AlphaFoldDB" id="H3AWW9"/>
<reference evidence="7" key="3">
    <citation type="submission" date="2025-09" db="UniProtKB">
        <authorList>
            <consortium name="Ensembl"/>
        </authorList>
    </citation>
    <scope>IDENTIFICATION</scope>
</reference>
<accession>H3AWW9</accession>
<evidence type="ECO:0000313" key="7">
    <source>
        <dbReference type="Ensembl" id="ENSLACP00000014140.1"/>
    </source>
</evidence>
<dbReference type="Gene3D" id="1.20.1250.20">
    <property type="entry name" value="MFS general substrate transporter like domains"/>
    <property type="match status" value="1"/>
</dbReference>
<feature type="transmembrane region" description="Helical" evidence="5">
    <location>
        <begin position="204"/>
        <end position="226"/>
    </location>
</feature>
<name>H3AWW9_LATCH</name>
<evidence type="ECO:0000256" key="2">
    <source>
        <dbReference type="ARBA" id="ARBA00022692"/>
    </source>
</evidence>
<dbReference type="FunCoup" id="H3AWW9">
    <property type="interactions" value="34"/>
</dbReference>
<feature type="transmembrane region" description="Helical" evidence="5">
    <location>
        <begin position="14"/>
        <end position="31"/>
    </location>
</feature>
<evidence type="ECO:0000256" key="5">
    <source>
        <dbReference type="SAM" id="Phobius"/>
    </source>
</evidence>
<dbReference type="OMA" id="WTSIPTI"/>
<dbReference type="PROSITE" id="PS50850">
    <property type="entry name" value="MFS"/>
    <property type="match status" value="1"/>
</dbReference>
<dbReference type="PANTHER" id="PTHR24064">
    <property type="entry name" value="SOLUTE CARRIER FAMILY 22 MEMBER"/>
    <property type="match status" value="1"/>
</dbReference>
<organism evidence="7 8">
    <name type="scientific">Latimeria chalumnae</name>
    <name type="common">Coelacanth</name>
    <dbReference type="NCBI Taxonomy" id="7897"/>
    <lineage>
        <taxon>Eukaryota</taxon>
        <taxon>Metazoa</taxon>
        <taxon>Chordata</taxon>
        <taxon>Craniata</taxon>
        <taxon>Vertebrata</taxon>
        <taxon>Euteleostomi</taxon>
        <taxon>Coelacanthiformes</taxon>
        <taxon>Coelacanthidae</taxon>
        <taxon>Latimeria</taxon>
    </lineage>
</organism>
<evidence type="ECO:0000256" key="1">
    <source>
        <dbReference type="ARBA" id="ARBA00004141"/>
    </source>
</evidence>
<reference evidence="7" key="2">
    <citation type="submission" date="2025-08" db="UniProtKB">
        <authorList>
            <consortium name="Ensembl"/>
        </authorList>
    </citation>
    <scope>IDENTIFICATION</scope>
</reference>
<proteinExistence type="predicted"/>
<reference evidence="8" key="1">
    <citation type="submission" date="2011-08" db="EMBL/GenBank/DDBJ databases">
        <title>The draft genome of Latimeria chalumnae.</title>
        <authorList>
            <person name="Di Palma F."/>
            <person name="Alfoldi J."/>
            <person name="Johnson J."/>
            <person name="Berlin A."/>
            <person name="Gnerre S."/>
            <person name="Jaffe D."/>
            <person name="MacCallum I."/>
            <person name="Young S."/>
            <person name="Walker B.J."/>
            <person name="Lander E."/>
            <person name="Lindblad-Toh K."/>
        </authorList>
    </citation>
    <scope>NUCLEOTIDE SEQUENCE [LARGE SCALE GENOMIC DNA]</scope>
    <source>
        <strain evidence="8">Wild caught</strain>
    </source>
</reference>
<feature type="transmembrane region" description="Helical" evidence="5">
    <location>
        <begin position="291"/>
        <end position="315"/>
    </location>
</feature>
<dbReference type="STRING" id="7897.ENSLACP00000014140"/>
<dbReference type="Proteomes" id="UP000008672">
    <property type="component" value="Unassembled WGS sequence"/>
</dbReference>
<dbReference type="eggNOG" id="KOG0255">
    <property type="taxonomic scope" value="Eukaryota"/>
</dbReference>
<keyword evidence="3 5" id="KW-1133">Transmembrane helix</keyword>
<dbReference type="HOGENOM" id="CLU_001265_33_4_1"/>
<dbReference type="GO" id="GO:0022857">
    <property type="term" value="F:transmembrane transporter activity"/>
    <property type="evidence" value="ECO:0007669"/>
    <property type="project" value="InterPro"/>
</dbReference>
<feature type="transmembrane region" description="Helical" evidence="5">
    <location>
        <begin position="266"/>
        <end position="285"/>
    </location>
</feature>
<evidence type="ECO:0000259" key="6">
    <source>
        <dbReference type="PROSITE" id="PS50850"/>
    </source>
</evidence>
<dbReference type="GeneTree" id="ENSGT00940000154607"/>
<keyword evidence="2 5" id="KW-0812">Transmembrane</keyword>
<feature type="transmembrane region" description="Helical" evidence="5">
    <location>
        <begin position="238"/>
        <end position="259"/>
    </location>
</feature>
<evidence type="ECO:0000256" key="3">
    <source>
        <dbReference type="ARBA" id="ARBA00022989"/>
    </source>
</evidence>
<comment type="subcellular location">
    <subcellularLocation>
        <location evidence="1">Membrane</location>
        <topology evidence="1">Multi-pass membrane protein</topology>
    </subcellularLocation>
</comment>
<keyword evidence="4 5" id="KW-0472">Membrane</keyword>
<dbReference type="InterPro" id="IPR005828">
    <property type="entry name" value="MFS_sugar_transport-like"/>
</dbReference>
<evidence type="ECO:0000256" key="4">
    <source>
        <dbReference type="ARBA" id="ARBA00023136"/>
    </source>
</evidence>
<dbReference type="InParanoid" id="H3AWW9"/>